<dbReference type="PANTHER" id="PTHR43540">
    <property type="entry name" value="PEROXYUREIDOACRYLATE/UREIDOACRYLATE AMIDOHYDROLASE-RELATED"/>
    <property type="match status" value="1"/>
</dbReference>
<sequence>MSTATSPPVLLVIDLQQGLVEAPPENPRSTPNLIPNVEKLLKHWRSKAWPILHVQHDDIYDESNDISASYPQTFKIHASAAPIANEPVFIKNVGSAFVGPGLPAALEKLGKRPIVVMGMDGRECVNNSTRHGADLGYEIIVVWDACATYGMENLKGEPVDAETAHEMAMAMLASYASVENTEKVLELFQK</sequence>
<dbReference type="Gene3D" id="3.40.50.850">
    <property type="entry name" value="Isochorismatase-like"/>
    <property type="match status" value="1"/>
</dbReference>
<reference evidence="4 5" key="1">
    <citation type="submission" date="2015-10" db="EMBL/GenBank/DDBJ databases">
        <title>Full genome of DAOMC 229536 Phialocephala scopiformis, a fungal endophyte of spruce producing the potent anti-insectan compound rugulosin.</title>
        <authorList>
            <consortium name="DOE Joint Genome Institute"/>
            <person name="Walker A.K."/>
            <person name="Frasz S.L."/>
            <person name="Seifert K.A."/>
            <person name="Miller J.D."/>
            <person name="Mondo S.J."/>
            <person name="Labutti K."/>
            <person name="Lipzen A."/>
            <person name="Dockter R."/>
            <person name="Kennedy M."/>
            <person name="Grigoriev I.V."/>
            <person name="Spatafora J.W."/>
        </authorList>
    </citation>
    <scope>NUCLEOTIDE SEQUENCE [LARGE SCALE GENOMIC DNA]</scope>
    <source>
        <strain evidence="4 5">CBS 120377</strain>
    </source>
</reference>
<dbReference type="OrthoDB" id="245563at2759"/>
<dbReference type="InParanoid" id="A0A132B977"/>
<dbReference type="EMBL" id="KQ947433">
    <property type="protein sequence ID" value="KUJ08960.1"/>
    <property type="molecule type" value="Genomic_DNA"/>
</dbReference>
<accession>A0A132B977</accession>
<proteinExistence type="inferred from homology"/>
<name>A0A132B977_MOLSC</name>
<evidence type="ECO:0000313" key="4">
    <source>
        <dbReference type="EMBL" id="KUJ08960.1"/>
    </source>
</evidence>
<evidence type="ECO:0000256" key="1">
    <source>
        <dbReference type="ARBA" id="ARBA00006336"/>
    </source>
</evidence>
<dbReference type="Proteomes" id="UP000070700">
    <property type="component" value="Unassembled WGS sequence"/>
</dbReference>
<dbReference type="PANTHER" id="PTHR43540:SF1">
    <property type="entry name" value="ISOCHORISMATASE HYDROLASE"/>
    <property type="match status" value="1"/>
</dbReference>
<dbReference type="InterPro" id="IPR000868">
    <property type="entry name" value="Isochorismatase-like_dom"/>
</dbReference>
<dbReference type="InterPro" id="IPR050272">
    <property type="entry name" value="Isochorismatase-like_hydrls"/>
</dbReference>
<comment type="similarity">
    <text evidence="1">Belongs to the isochorismatase family.</text>
</comment>
<keyword evidence="2 4" id="KW-0378">Hydrolase</keyword>
<dbReference type="KEGG" id="psco:LY89DRAFT_315866"/>
<dbReference type="InterPro" id="IPR036380">
    <property type="entry name" value="Isochorismatase-like_sf"/>
</dbReference>
<protein>
    <submittedName>
        <fullName evidence="4">Isochorismatase hydrolase</fullName>
    </submittedName>
</protein>
<dbReference type="RefSeq" id="XP_018063315.1">
    <property type="nucleotide sequence ID" value="XM_018206672.1"/>
</dbReference>
<dbReference type="GeneID" id="28816398"/>
<feature type="domain" description="Isochorismatase-like" evidence="3">
    <location>
        <begin position="9"/>
        <end position="173"/>
    </location>
</feature>
<evidence type="ECO:0000256" key="2">
    <source>
        <dbReference type="ARBA" id="ARBA00022801"/>
    </source>
</evidence>
<dbReference type="SUPFAM" id="SSF52499">
    <property type="entry name" value="Isochorismatase-like hydrolases"/>
    <property type="match status" value="1"/>
</dbReference>
<keyword evidence="5" id="KW-1185">Reference proteome</keyword>
<dbReference type="GO" id="GO:0016787">
    <property type="term" value="F:hydrolase activity"/>
    <property type="evidence" value="ECO:0007669"/>
    <property type="project" value="UniProtKB-KW"/>
</dbReference>
<gene>
    <name evidence="4" type="ORF">LY89DRAFT_315866</name>
</gene>
<organism evidence="4 5">
    <name type="scientific">Mollisia scopiformis</name>
    <name type="common">Conifer needle endophyte fungus</name>
    <name type="synonym">Phialocephala scopiformis</name>
    <dbReference type="NCBI Taxonomy" id="149040"/>
    <lineage>
        <taxon>Eukaryota</taxon>
        <taxon>Fungi</taxon>
        <taxon>Dikarya</taxon>
        <taxon>Ascomycota</taxon>
        <taxon>Pezizomycotina</taxon>
        <taxon>Leotiomycetes</taxon>
        <taxon>Helotiales</taxon>
        <taxon>Mollisiaceae</taxon>
        <taxon>Mollisia</taxon>
    </lineage>
</organism>
<dbReference type="Pfam" id="PF00857">
    <property type="entry name" value="Isochorismatase"/>
    <property type="match status" value="1"/>
</dbReference>
<evidence type="ECO:0000313" key="5">
    <source>
        <dbReference type="Proteomes" id="UP000070700"/>
    </source>
</evidence>
<dbReference type="AlphaFoldDB" id="A0A132B977"/>
<evidence type="ECO:0000259" key="3">
    <source>
        <dbReference type="Pfam" id="PF00857"/>
    </source>
</evidence>